<comment type="function">
    <text evidence="9">Involved in the biosynthesis of ADP-glucose, a building block required for the elongation reactions to produce glycogen. Catalyzes the reaction between ATP and alpha-D-glucose 1-phosphate (G1P) to produce pyrophosphate and ADP-Glc.</text>
</comment>
<dbReference type="AlphaFoldDB" id="A0A0D6DVJ4"/>
<evidence type="ECO:0000256" key="4">
    <source>
        <dbReference type="ARBA" id="ARBA00022695"/>
    </source>
</evidence>
<keyword evidence="8 9" id="KW-0119">Carbohydrate metabolism</keyword>
<dbReference type="EMBL" id="LN774769">
    <property type="protein sequence ID" value="CEN27756.1"/>
    <property type="molecule type" value="Genomic_DNA"/>
</dbReference>
<evidence type="ECO:0000256" key="5">
    <source>
        <dbReference type="ARBA" id="ARBA00022741"/>
    </source>
</evidence>
<dbReference type="SUPFAM" id="SSF53448">
    <property type="entry name" value="Nucleotide-diphospho-sugar transferases"/>
    <property type="match status" value="1"/>
</dbReference>
<proteinExistence type="inferred from homology"/>
<dbReference type="InterPro" id="IPR005835">
    <property type="entry name" value="NTP_transferase_dom"/>
</dbReference>
<comment type="subunit">
    <text evidence="9">Homotetramer.</text>
</comment>
<evidence type="ECO:0000259" key="10">
    <source>
        <dbReference type="Pfam" id="PF00483"/>
    </source>
</evidence>
<evidence type="ECO:0000256" key="6">
    <source>
        <dbReference type="ARBA" id="ARBA00022840"/>
    </source>
</evidence>
<dbReference type="Gene3D" id="3.90.550.10">
    <property type="entry name" value="Spore Coat Polysaccharide Biosynthesis Protein SpsA, Chain A"/>
    <property type="match status" value="1"/>
</dbReference>
<dbReference type="HAMAP" id="MF_00624">
    <property type="entry name" value="GlgC"/>
    <property type="match status" value="1"/>
</dbReference>
<dbReference type="Gene3D" id="2.160.10.10">
    <property type="entry name" value="Hexapeptide repeat proteins"/>
    <property type="match status" value="1"/>
</dbReference>
<dbReference type="CDD" id="cd02508">
    <property type="entry name" value="ADP_Glucose_PP"/>
    <property type="match status" value="1"/>
</dbReference>
<sequence>MKEEMLALILAGGQGTRLGALTSSIAKPAVQFGGRYRIIDFALSNCVNSGIKNVGVITQYEPLKLNAHVGNGSAWGLDGIDSGVTILQPYSATEGNKWFEGTSHAIFQNMSYIDKLDPEYVLILSGDHIYKMDYDHMLRAHKDSQATLTVAVMDVPLDEASRFGIMNTDTSNRIVEFEEKPEHPKSTKASMGIYIFNWKELRQILANGEKNQVDMSDFGKNVIPAYLDAGEPVYAYEFSGYWKDVGTIESLHEANMAYISPDNELDSRDRSWKIYSHNEFAPPNFISETAQVRDSLVVDGAIVAGAVKHSIISTNVQVHETAVIEDAFIMTNCVIESGAVIKYAIIGEGTRIGANVEIIGTEKEIAVVGYKEVVGVENEDS</sequence>
<comment type="similarity">
    <text evidence="1 9">Belongs to the bacterial/plant glucose-1-phosphate adenylyltransferase family.</text>
</comment>
<dbReference type="InterPro" id="IPR005836">
    <property type="entry name" value="ADP_Glu_pyroP_CS"/>
</dbReference>
<dbReference type="KEGG" id="lpk:LACPI_0556"/>
<dbReference type="SUPFAM" id="SSF51161">
    <property type="entry name" value="Trimeric LpxA-like enzymes"/>
    <property type="match status" value="1"/>
</dbReference>
<keyword evidence="3 9" id="KW-0808">Transferase</keyword>
<dbReference type="GO" id="GO:0005978">
    <property type="term" value="P:glycogen biosynthetic process"/>
    <property type="evidence" value="ECO:0007669"/>
    <property type="project" value="UniProtKB-UniRule"/>
</dbReference>
<keyword evidence="7 9" id="KW-0320">Glycogen biosynthesis</keyword>
<dbReference type="InterPro" id="IPR029044">
    <property type="entry name" value="Nucleotide-diphossugar_trans"/>
</dbReference>
<feature type="site" description="Could play a key role in the communication between the regulatory and the substrate sites" evidence="9">
    <location>
        <position position="98"/>
    </location>
</feature>
<feature type="domain" description="Nucleotidyl transferase" evidence="10">
    <location>
        <begin position="7"/>
        <end position="258"/>
    </location>
</feature>
<feature type="binding site" evidence="9">
    <location>
        <begin position="179"/>
        <end position="180"/>
    </location>
    <ligand>
        <name>alpha-D-glucose 1-phosphate</name>
        <dbReference type="ChEBI" id="CHEBI:58601"/>
    </ligand>
</feature>
<feature type="binding site" evidence="9">
    <location>
        <position position="164"/>
    </location>
    <ligand>
        <name>alpha-D-glucose 1-phosphate</name>
        <dbReference type="ChEBI" id="CHEBI:58601"/>
    </ligand>
</feature>
<evidence type="ECO:0000256" key="3">
    <source>
        <dbReference type="ARBA" id="ARBA00022679"/>
    </source>
</evidence>
<evidence type="ECO:0000256" key="9">
    <source>
        <dbReference type="HAMAP-Rule" id="MF_00624"/>
    </source>
</evidence>
<keyword evidence="2 9" id="KW-0321">Glycogen metabolism</keyword>
<dbReference type="Proteomes" id="UP000033166">
    <property type="component" value="Chromosome I"/>
</dbReference>
<dbReference type="EC" id="2.7.7.27" evidence="9"/>
<dbReference type="NCBIfam" id="NF003670">
    <property type="entry name" value="PRK05293.1"/>
    <property type="match status" value="1"/>
</dbReference>
<dbReference type="CDD" id="cd04651">
    <property type="entry name" value="LbH_G1P_AT_C"/>
    <property type="match status" value="1"/>
</dbReference>
<dbReference type="RefSeq" id="WP_047914994.1">
    <property type="nucleotide sequence ID" value="NZ_LN774769.1"/>
</dbReference>
<keyword evidence="6 9" id="KW-0067">ATP-binding</keyword>
<dbReference type="PROSITE" id="PS00810">
    <property type="entry name" value="ADP_GLC_PYROPHOSPH_3"/>
    <property type="match status" value="1"/>
</dbReference>
<keyword evidence="5 9" id="KW-0547">Nucleotide-binding</keyword>
<dbReference type="NCBIfam" id="TIGR02091">
    <property type="entry name" value="glgC"/>
    <property type="match status" value="1"/>
</dbReference>
<dbReference type="Pfam" id="PF24894">
    <property type="entry name" value="Hexapep_GlmU"/>
    <property type="match status" value="1"/>
</dbReference>
<comment type="catalytic activity">
    <reaction evidence="9">
        <text>alpha-D-glucose 1-phosphate + ATP + H(+) = ADP-alpha-D-glucose + diphosphate</text>
        <dbReference type="Rhea" id="RHEA:12120"/>
        <dbReference type="ChEBI" id="CHEBI:15378"/>
        <dbReference type="ChEBI" id="CHEBI:30616"/>
        <dbReference type="ChEBI" id="CHEBI:33019"/>
        <dbReference type="ChEBI" id="CHEBI:57498"/>
        <dbReference type="ChEBI" id="CHEBI:58601"/>
        <dbReference type="EC" id="2.7.7.27"/>
    </reaction>
</comment>
<dbReference type="UniPathway" id="UPA00164"/>
<dbReference type="STRING" id="1364.LP2241_20206"/>
<dbReference type="InterPro" id="IPR011831">
    <property type="entry name" value="ADP-Glc_PPase"/>
</dbReference>
<dbReference type="HOGENOM" id="CLU_029499_14_0_9"/>
<feature type="site" description="Could play a key role in the communication between the regulatory and the substrate sites" evidence="9">
    <location>
        <position position="59"/>
    </location>
</feature>
<keyword evidence="4 9" id="KW-0548">Nucleotidyltransferase</keyword>
<dbReference type="GO" id="GO:0005524">
    <property type="term" value="F:ATP binding"/>
    <property type="evidence" value="ECO:0007669"/>
    <property type="project" value="UniProtKB-KW"/>
</dbReference>
<accession>A0A0D6DVJ4</accession>
<dbReference type="InterPro" id="IPR011004">
    <property type="entry name" value="Trimer_LpxA-like_sf"/>
</dbReference>
<evidence type="ECO:0000256" key="2">
    <source>
        <dbReference type="ARBA" id="ARBA00022600"/>
    </source>
</evidence>
<evidence type="ECO:0000259" key="11">
    <source>
        <dbReference type="Pfam" id="PF24894"/>
    </source>
</evidence>
<protein>
    <recommendedName>
        <fullName evidence="9">Glucose-1-phosphate adenylyltransferase</fullName>
        <ecNumber evidence="9">2.7.7.27</ecNumber>
    </recommendedName>
    <alternativeName>
        <fullName evidence="9">ADP-glucose pyrophosphorylase</fullName>
        <shortName evidence="9">ADPGlc PPase</shortName>
    </alternativeName>
    <alternativeName>
        <fullName evidence="9">ADP-glucose synthase</fullName>
    </alternativeName>
</protein>
<feature type="binding site" evidence="9">
    <location>
        <position position="190"/>
    </location>
    <ligand>
        <name>alpha-D-glucose 1-phosphate</name>
        <dbReference type="ChEBI" id="CHEBI:58601"/>
    </ligand>
</feature>
<evidence type="ECO:0000256" key="8">
    <source>
        <dbReference type="ARBA" id="ARBA00023277"/>
    </source>
</evidence>
<evidence type="ECO:0000256" key="1">
    <source>
        <dbReference type="ARBA" id="ARBA00010443"/>
    </source>
</evidence>
<organism evidence="12 13">
    <name type="scientific">Pseudolactococcus piscium MKFS47</name>
    <dbReference type="NCBI Taxonomy" id="297352"/>
    <lineage>
        <taxon>Bacteria</taxon>
        <taxon>Bacillati</taxon>
        <taxon>Bacillota</taxon>
        <taxon>Bacilli</taxon>
        <taxon>Lactobacillales</taxon>
        <taxon>Streptococcaceae</taxon>
        <taxon>Pseudolactococcus</taxon>
    </lineage>
</organism>
<evidence type="ECO:0000313" key="12">
    <source>
        <dbReference type="EMBL" id="CEN27756.1"/>
    </source>
</evidence>
<reference evidence="13" key="1">
    <citation type="submission" date="2015-01" db="EMBL/GenBank/DDBJ databases">
        <authorList>
            <person name="Andreevskaya M."/>
        </authorList>
    </citation>
    <scope>NUCLEOTIDE SEQUENCE [LARGE SCALE GENOMIC DNA]</scope>
    <source>
        <strain evidence="13">MKFS47</strain>
    </source>
</reference>
<dbReference type="PANTHER" id="PTHR43523">
    <property type="entry name" value="GLUCOSE-1-PHOSPHATE ADENYLYLTRANSFERASE-RELATED"/>
    <property type="match status" value="1"/>
</dbReference>
<name>A0A0D6DVJ4_9LACT</name>
<dbReference type="PANTHER" id="PTHR43523:SF2">
    <property type="entry name" value="GLUCOSE-1-PHOSPHATE ADENYLYLTRANSFERASE"/>
    <property type="match status" value="1"/>
</dbReference>
<dbReference type="GO" id="GO:0008878">
    <property type="term" value="F:glucose-1-phosphate adenylyltransferase activity"/>
    <property type="evidence" value="ECO:0007669"/>
    <property type="project" value="UniProtKB-UniRule"/>
</dbReference>
<gene>
    <name evidence="9 12" type="primary">glgC</name>
    <name evidence="12" type="ORF">LACPI_0556</name>
</gene>
<comment type="caution">
    <text evidence="9">Lacks conserved residue(s) required for the propagation of feature annotation.</text>
</comment>
<dbReference type="Pfam" id="PF00483">
    <property type="entry name" value="NTP_transferase"/>
    <property type="match status" value="1"/>
</dbReference>
<dbReference type="PROSITE" id="PS00809">
    <property type="entry name" value="ADP_GLC_PYROPHOSPH_2"/>
    <property type="match status" value="1"/>
</dbReference>
<dbReference type="InterPro" id="IPR056818">
    <property type="entry name" value="GlmU/GlgC-like_hexapep"/>
</dbReference>
<feature type="domain" description="Glucose-1-phosphate adenylyltransferase/Bifunctional protein GlmU-like C-terminal hexapeptide" evidence="11">
    <location>
        <begin position="288"/>
        <end position="363"/>
    </location>
</feature>
<dbReference type="PROSITE" id="PS00808">
    <property type="entry name" value="ADP_GLC_PYROPHOSPH_1"/>
    <property type="match status" value="1"/>
</dbReference>
<evidence type="ECO:0000256" key="7">
    <source>
        <dbReference type="ARBA" id="ARBA00023056"/>
    </source>
</evidence>
<dbReference type="InterPro" id="IPR023049">
    <property type="entry name" value="GlgC_bac"/>
</dbReference>
<evidence type="ECO:0000313" key="13">
    <source>
        <dbReference type="Proteomes" id="UP000033166"/>
    </source>
</evidence>
<comment type="pathway">
    <text evidence="9">Glycan biosynthesis; glycogen biosynthesis.</text>
</comment>